<keyword evidence="2" id="KW-1185">Reference proteome</keyword>
<comment type="caution">
    <text evidence="1">The sequence shown here is derived from an EMBL/GenBank/DDBJ whole genome shotgun (WGS) entry which is preliminary data.</text>
</comment>
<evidence type="ECO:0000313" key="2">
    <source>
        <dbReference type="Proteomes" id="UP000783871"/>
    </source>
</evidence>
<reference evidence="1 2" key="1">
    <citation type="submission" date="2020-03" db="EMBL/GenBank/DDBJ databases">
        <title>WGS of actinomycetes isolated from Thailand.</title>
        <authorList>
            <person name="Thawai C."/>
        </authorList>
    </citation>
    <scope>NUCLEOTIDE SEQUENCE [LARGE SCALE GENOMIC DNA]</scope>
    <source>
        <strain evidence="1 2">HSS6-12</strain>
    </source>
</reference>
<organism evidence="1 2">
    <name type="scientific">Micromonospora thermarum</name>
    <dbReference type="NCBI Taxonomy" id="2720024"/>
    <lineage>
        <taxon>Bacteria</taxon>
        <taxon>Bacillati</taxon>
        <taxon>Actinomycetota</taxon>
        <taxon>Actinomycetes</taxon>
        <taxon>Micromonosporales</taxon>
        <taxon>Micromonosporaceae</taxon>
        <taxon>Micromonospora</taxon>
    </lineage>
</organism>
<dbReference type="RefSeq" id="WP_168003831.1">
    <property type="nucleotide sequence ID" value="NZ_JAATEO010000044.1"/>
</dbReference>
<accession>A0ABX0ZE48</accession>
<proteinExistence type="predicted"/>
<sequence>MGCPEGIQGRLPTRPLTGLCQGAGRGEQSDQGIQARLVDAVTAEQSLGGDVVHPVGW</sequence>
<gene>
    <name evidence="1" type="ORF">HCJ94_26990</name>
</gene>
<dbReference type="Proteomes" id="UP000783871">
    <property type="component" value="Unassembled WGS sequence"/>
</dbReference>
<dbReference type="EMBL" id="JAATEO010000044">
    <property type="protein sequence ID" value="NJP35514.1"/>
    <property type="molecule type" value="Genomic_DNA"/>
</dbReference>
<evidence type="ECO:0000313" key="1">
    <source>
        <dbReference type="EMBL" id="NJP35514.1"/>
    </source>
</evidence>
<name>A0ABX0ZE48_9ACTN</name>
<protein>
    <submittedName>
        <fullName evidence="1">Uncharacterized protein</fullName>
    </submittedName>
</protein>